<dbReference type="EMBL" id="JARVII010000009">
    <property type="protein sequence ID" value="MDG9699236.1"/>
    <property type="molecule type" value="Genomic_DNA"/>
</dbReference>
<feature type="domain" description="Formyl transferase N-terminal" evidence="1">
    <location>
        <begin position="55"/>
        <end position="152"/>
    </location>
</feature>
<proteinExistence type="predicted"/>
<dbReference type="Pfam" id="PF00551">
    <property type="entry name" value="Formyl_trans_N"/>
    <property type="match status" value="1"/>
</dbReference>
<dbReference type="Proteomes" id="UP001237156">
    <property type="component" value="Unassembled WGS sequence"/>
</dbReference>
<protein>
    <submittedName>
        <fullName evidence="2">Formyltransferase family protein</fullName>
    </submittedName>
</protein>
<comment type="caution">
    <text evidence="2">The sequence shown here is derived from an EMBL/GenBank/DDBJ whole genome shotgun (WGS) entry which is preliminary data.</text>
</comment>
<gene>
    <name evidence="2" type="ORF">QB898_05785</name>
</gene>
<dbReference type="InterPro" id="IPR002376">
    <property type="entry name" value="Formyl_transf_N"/>
</dbReference>
<dbReference type="InterPro" id="IPR036477">
    <property type="entry name" value="Formyl_transf_N_sf"/>
</dbReference>
<name>A0AAW6RL03_9BURK</name>
<dbReference type="GO" id="GO:0004479">
    <property type="term" value="F:methionyl-tRNA formyltransferase activity"/>
    <property type="evidence" value="ECO:0007669"/>
    <property type="project" value="TreeGrafter"/>
</dbReference>
<evidence type="ECO:0000313" key="2">
    <source>
        <dbReference type="EMBL" id="MDG9699236.1"/>
    </source>
</evidence>
<keyword evidence="3" id="KW-1185">Reference proteome</keyword>
<evidence type="ECO:0000313" key="3">
    <source>
        <dbReference type="Proteomes" id="UP001237156"/>
    </source>
</evidence>
<dbReference type="GO" id="GO:0005829">
    <property type="term" value="C:cytosol"/>
    <property type="evidence" value="ECO:0007669"/>
    <property type="project" value="TreeGrafter"/>
</dbReference>
<accession>A0AAW6RL03</accession>
<dbReference type="RefSeq" id="WP_279524169.1">
    <property type="nucleotide sequence ID" value="NZ_JARVII010000009.1"/>
</dbReference>
<organism evidence="2 3">
    <name type="scientific">Ottowia cancrivicina</name>
    <dbReference type="NCBI Taxonomy" id="3040346"/>
    <lineage>
        <taxon>Bacteria</taxon>
        <taxon>Pseudomonadati</taxon>
        <taxon>Pseudomonadota</taxon>
        <taxon>Betaproteobacteria</taxon>
        <taxon>Burkholderiales</taxon>
        <taxon>Comamonadaceae</taxon>
        <taxon>Ottowia</taxon>
    </lineage>
</organism>
<sequence length="199" mass="21828">MRLMLIGQKWLGVETLKLCLARGHTVKAVCTPSSDDRLARLACEHGITQVTATRVQAEHVPDGVDLLLCAHAHAFVTSEARAKARLGALGYHPSLLPRHRGRDAVRWAIHMREAITGGTVYWLDDGADTGPIAAQHWCWIAPDDTAQTLWQRELAPLGLRLIGQTLDALQSGHIPAVAQDPKLATWEPSFHSVPLSTHR</sequence>
<reference evidence="2 3" key="1">
    <citation type="submission" date="2023-04" db="EMBL/GenBank/DDBJ databases">
        <title>Ottowia paracancer sp. nov., isolated from human stomach.</title>
        <authorList>
            <person name="Song Y."/>
        </authorList>
    </citation>
    <scope>NUCLEOTIDE SEQUENCE [LARGE SCALE GENOMIC DNA]</scope>
    <source>
        <strain evidence="2 3">10c7w1</strain>
    </source>
</reference>
<dbReference type="SUPFAM" id="SSF53328">
    <property type="entry name" value="Formyltransferase"/>
    <property type="match status" value="1"/>
</dbReference>
<dbReference type="Gene3D" id="3.40.50.12230">
    <property type="match status" value="1"/>
</dbReference>
<evidence type="ECO:0000259" key="1">
    <source>
        <dbReference type="Pfam" id="PF00551"/>
    </source>
</evidence>
<dbReference type="PANTHER" id="PTHR11138">
    <property type="entry name" value="METHIONYL-TRNA FORMYLTRANSFERASE"/>
    <property type="match status" value="1"/>
</dbReference>
<dbReference type="AlphaFoldDB" id="A0AAW6RL03"/>
<dbReference type="PANTHER" id="PTHR11138:SF5">
    <property type="entry name" value="METHIONYL-TRNA FORMYLTRANSFERASE, MITOCHONDRIAL"/>
    <property type="match status" value="1"/>
</dbReference>